<evidence type="ECO:0000256" key="2">
    <source>
        <dbReference type="SAM" id="Phobius"/>
    </source>
</evidence>
<feature type="transmembrane region" description="Helical" evidence="2">
    <location>
        <begin position="105"/>
        <end position="130"/>
    </location>
</feature>
<keyword evidence="2" id="KW-0812">Transmembrane</keyword>
<feature type="transmembrane region" description="Helical" evidence="2">
    <location>
        <begin position="522"/>
        <end position="542"/>
    </location>
</feature>
<feature type="transmembrane region" description="Helical" evidence="2">
    <location>
        <begin position="66"/>
        <end position="84"/>
    </location>
</feature>
<accession>A0AAW0EWB3</accession>
<feature type="compositionally biased region" description="Basic residues" evidence="1">
    <location>
        <begin position="201"/>
        <end position="225"/>
    </location>
</feature>
<feature type="transmembrane region" description="Helical" evidence="2">
    <location>
        <begin position="591"/>
        <end position="611"/>
    </location>
</feature>
<dbReference type="EMBL" id="JAECZO010000123">
    <property type="protein sequence ID" value="KAK7197881.1"/>
    <property type="molecule type" value="Genomic_DNA"/>
</dbReference>
<keyword evidence="2" id="KW-0472">Membrane</keyword>
<name>A0AAW0EWB3_9TRYP</name>
<feature type="region of interest" description="Disordered" evidence="1">
    <location>
        <begin position="194"/>
        <end position="226"/>
    </location>
</feature>
<evidence type="ECO:0000313" key="4">
    <source>
        <dbReference type="Proteomes" id="UP001430356"/>
    </source>
</evidence>
<dbReference type="PROSITE" id="PS51257">
    <property type="entry name" value="PROKAR_LIPOPROTEIN"/>
    <property type="match status" value="1"/>
</dbReference>
<dbReference type="PANTHER" id="PTHR30269:SF38">
    <property type="entry name" value="SULFITE EXPORTER TAUE_SAFE"/>
    <property type="match status" value="1"/>
</dbReference>
<evidence type="ECO:0000256" key="1">
    <source>
        <dbReference type="SAM" id="MobiDB-lite"/>
    </source>
</evidence>
<gene>
    <name evidence="3" type="ORF">NESM_000742400</name>
</gene>
<feature type="region of interest" description="Disordered" evidence="1">
    <location>
        <begin position="698"/>
        <end position="748"/>
    </location>
</feature>
<sequence length="771" mass="82613">MKSNEVWVLAALATCSFVANVLHGLTGCGSVLVLHALWQAAITVAPNVLDTGDTFGKENVRGIARFSYVLTFFIQLVLTGLLLVDERRKRALRVAHGAPPAPTELNGVLLLAFIPCSLVGAIVGVCTMGLLEENGLRIILGASSLFFSLTLLALYQMKHLEKKKTEDVIRDDLMLMRIQSEVQRQVILQYMEDQKRERERRERRRRHRAHRRAAKKAQRVRCSARHGRDEMAGDSCDVAAGHGGPEALLPPVAAAKGTPWRELEVHGAPSHSPAAQLVAAVSLPTTPTSSGRGQRRHGGRLQRYWIREPSVHEYVCRRLAEISQNVHPTSATEAREAHLAAWTLRAMEGGAVSGGRPHGTGGVISRGDRASLPPSSSGSSSSSGDGGSASDEDESASVTTATTTDTVTKEHRDTRMVRINTTVVVVPPPAAVTSDVQRSRWGGIPGGRGGGEDDNIDLTKSIAVAAASQPRRVVMGHAEVLNIGLREAQQHQLHDMQHLSASEYAAEHRHHIISFERMDGGVVAAAIVSSFFSGLLGSYTGVSSPPLTIFALAMNISSSVFRMNYAVSSIVPAALRAAVGIADGFANKDLLVHYTVSVLLGWGGLACGIHLSNSSAVSPLVFVVTTLTTMLLVAALMLVPAADVLTRIAATGVAICIVAAIVLRQQQAPEHHRPPAPPNTPSTAAEVEAFQDYWERQRRRQRTAENRHGATPAKASRRVTVGDPGATAPPSVSASAHLHQDTSGADDRLLRCGRDDEELIPIVPSRGTHHV</sequence>
<organism evidence="3 4">
    <name type="scientific">Novymonas esmeraldas</name>
    <dbReference type="NCBI Taxonomy" id="1808958"/>
    <lineage>
        <taxon>Eukaryota</taxon>
        <taxon>Discoba</taxon>
        <taxon>Euglenozoa</taxon>
        <taxon>Kinetoplastea</taxon>
        <taxon>Metakinetoplastina</taxon>
        <taxon>Trypanosomatida</taxon>
        <taxon>Trypanosomatidae</taxon>
        <taxon>Novymonas</taxon>
    </lineage>
</organism>
<keyword evidence="4" id="KW-1185">Reference proteome</keyword>
<proteinExistence type="predicted"/>
<feature type="compositionally biased region" description="Gly residues" evidence="1">
    <location>
        <begin position="351"/>
        <end position="364"/>
    </location>
</feature>
<feature type="transmembrane region" description="Helical" evidence="2">
    <location>
        <begin position="644"/>
        <end position="663"/>
    </location>
</feature>
<comment type="caution">
    <text evidence="3">The sequence shown here is derived from an EMBL/GenBank/DDBJ whole genome shotgun (WGS) entry which is preliminary data.</text>
</comment>
<feature type="transmembrane region" description="Helical" evidence="2">
    <location>
        <begin position="136"/>
        <end position="155"/>
    </location>
</feature>
<dbReference type="InterPro" id="IPR052017">
    <property type="entry name" value="TSUP"/>
</dbReference>
<dbReference type="AlphaFoldDB" id="A0AAW0EWB3"/>
<feature type="transmembrane region" description="Helical" evidence="2">
    <location>
        <begin position="617"/>
        <end position="639"/>
    </location>
</feature>
<keyword evidence="2" id="KW-1133">Transmembrane helix</keyword>
<reference evidence="3 4" key="1">
    <citation type="journal article" date="2021" name="MBio">
        <title>A New Model Trypanosomatid, Novymonas esmeraldas: Genomic Perception of Its 'Candidatus Pandoraea novymonadis' Endosymbiont.</title>
        <authorList>
            <person name="Zakharova A."/>
            <person name="Saura A."/>
            <person name="Butenko A."/>
            <person name="Podesvova L."/>
            <person name="Warmusova S."/>
            <person name="Kostygov A.Y."/>
            <person name="Nenarokova A."/>
            <person name="Lukes J."/>
            <person name="Opperdoes F.R."/>
            <person name="Yurchenko V."/>
        </authorList>
    </citation>
    <scope>NUCLEOTIDE SEQUENCE [LARGE SCALE GENOMIC DNA]</scope>
    <source>
        <strain evidence="3 4">E262AT.01</strain>
    </source>
</reference>
<feature type="region of interest" description="Disordered" evidence="1">
    <location>
        <begin position="350"/>
        <end position="415"/>
    </location>
</feature>
<dbReference type="Proteomes" id="UP001430356">
    <property type="component" value="Unassembled WGS sequence"/>
</dbReference>
<dbReference type="PANTHER" id="PTHR30269">
    <property type="entry name" value="TRANSMEMBRANE PROTEIN YFCA"/>
    <property type="match status" value="1"/>
</dbReference>
<protein>
    <submittedName>
        <fullName evidence="3">Uncharacterized protein</fullName>
    </submittedName>
</protein>
<evidence type="ECO:0000313" key="3">
    <source>
        <dbReference type="EMBL" id="KAK7197881.1"/>
    </source>
</evidence>
<feature type="compositionally biased region" description="Low complexity" evidence="1">
    <location>
        <begin position="396"/>
        <end position="406"/>
    </location>
</feature>